<name>A0A948RRY3_UNCEI</name>
<comment type="subcellular location">
    <subcellularLocation>
        <location evidence="10">Cytoplasm</location>
    </subcellularLocation>
</comment>
<keyword evidence="10" id="KW-0963">Cytoplasm</keyword>
<proteinExistence type="inferred from homology"/>
<accession>A0A948RRY3</accession>
<dbReference type="InterPro" id="IPR012337">
    <property type="entry name" value="RNaseH-like_sf"/>
</dbReference>
<feature type="domain" description="RNase H type-1" evidence="11">
    <location>
        <begin position="27"/>
        <end position="163"/>
    </location>
</feature>
<dbReference type="InterPro" id="IPR002156">
    <property type="entry name" value="RNaseH_domain"/>
</dbReference>
<comment type="similarity">
    <text evidence="2 10">Belongs to the RNase H family.</text>
</comment>
<evidence type="ECO:0000256" key="3">
    <source>
        <dbReference type="ARBA" id="ARBA00011245"/>
    </source>
</evidence>
<dbReference type="SUPFAM" id="SSF53098">
    <property type="entry name" value="Ribonuclease H-like"/>
    <property type="match status" value="1"/>
</dbReference>
<evidence type="ECO:0000313" key="13">
    <source>
        <dbReference type="Proteomes" id="UP000777784"/>
    </source>
</evidence>
<reference evidence="12" key="1">
    <citation type="submission" date="2021-05" db="EMBL/GenBank/DDBJ databases">
        <title>Energy efficiency and biological interactions define the core microbiome of deep oligotrophic groundwater.</title>
        <authorList>
            <person name="Mehrshad M."/>
            <person name="Lopez-Fernandez M."/>
            <person name="Bell E."/>
            <person name="Bernier-Latmani R."/>
            <person name="Bertilsson S."/>
            <person name="Dopson M."/>
        </authorList>
    </citation>
    <scope>NUCLEOTIDE SEQUENCE</scope>
    <source>
        <strain evidence="12">Modern_marine.mb.64</strain>
    </source>
</reference>
<feature type="binding site" evidence="10">
    <location>
        <position position="36"/>
    </location>
    <ligand>
        <name>Mg(2+)</name>
        <dbReference type="ChEBI" id="CHEBI:18420"/>
        <label>1</label>
    </ligand>
</feature>
<comment type="catalytic activity">
    <reaction evidence="1 10">
        <text>Endonucleolytic cleavage to 5'-phosphomonoester.</text>
        <dbReference type="EC" id="3.1.26.4"/>
    </reaction>
</comment>
<dbReference type="Proteomes" id="UP000777784">
    <property type="component" value="Unassembled WGS sequence"/>
</dbReference>
<dbReference type="InterPro" id="IPR022892">
    <property type="entry name" value="RNaseHI"/>
</dbReference>
<dbReference type="PANTHER" id="PTHR10642">
    <property type="entry name" value="RIBONUCLEASE H1"/>
    <property type="match status" value="1"/>
</dbReference>
<organism evidence="12 13">
    <name type="scientific">Eiseniibacteriota bacterium</name>
    <dbReference type="NCBI Taxonomy" id="2212470"/>
    <lineage>
        <taxon>Bacteria</taxon>
        <taxon>Candidatus Eiseniibacteriota</taxon>
    </lineage>
</organism>
<feature type="binding site" evidence="10">
    <location>
        <position position="155"/>
    </location>
    <ligand>
        <name>Mg(2+)</name>
        <dbReference type="ChEBI" id="CHEBI:18420"/>
        <label>2</label>
    </ligand>
</feature>
<keyword evidence="9 10" id="KW-0460">Magnesium</keyword>
<evidence type="ECO:0000256" key="2">
    <source>
        <dbReference type="ARBA" id="ARBA00005300"/>
    </source>
</evidence>
<evidence type="ECO:0000256" key="4">
    <source>
        <dbReference type="ARBA" id="ARBA00012180"/>
    </source>
</evidence>
<evidence type="ECO:0000256" key="1">
    <source>
        <dbReference type="ARBA" id="ARBA00000077"/>
    </source>
</evidence>
<dbReference type="AlphaFoldDB" id="A0A948RRY3"/>
<dbReference type="EMBL" id="JAHJDP010000007">
    <property type="protein sequence ID" value="MBU2689496.1"/>
    <property type="molecule type" value="Genomic_DNA"/>
</dbReference>
<dbReference type="InterPro" id="IPR036397">
    <property type="entry name" value="RNaseH_sf"/>
</dbReference>
<dbReference type="GO" id="GO:0000287">
    <property type="term" value="F:magnesium ion binding"/>
    <property type="evidence" value="ECO:0007669"/>
    <property type="project" value="UniProtKB-UniRule"/>
</dbReference>
<protein>
    <recommendedName>
        <fullName evidence="4 10">Ribonuclease H</fullName>
        <shortName evidence="10">RNase H</shortName>
        <ecNumber evidence="4 10">3.1.26.4</ecNumber>
    </recommendedName>
</protein>
<dbReference type="GO" id="GO:0004523">
    <property type="term" value="F:RNA-DNA hybrid ribonuclease activity"/>
    <property type="evidence" value="ECO:0007669"/>
    <property type="project" value="UniProtKB-UniRule"/>
</dbReference>
<dbReference type="GO" id="GO:0043137">
    <property type="term" value="P:DNA replication, removal of RNA primer"/>
    <property type="evidence" value="ECO:0007669"/>
    <property type="project" value="TreeGrafter"/>
</dbReference>
<dbReference type="CDD" id="cd09278">
    <property type="entry name" value="RNase_HI_prokaryote_like"/>
    <property type="match status" value="1"/>
</dbReference>
<gene>
    <name evidence="10" type="primary">rnhA</name>
    <name evidence="12" type="ORF">KJ970_01090</name>
</gene>
<feature type="binding site" evidence="10">
    <location>
        <position position="36"/>
    </location>
    <ligand>
        <name>Mg(2+)</name>
        <dbReference type="ChEBI" id="CHEBI:18420"/>
        <label>2</label>
    </ligand>
</feature>
<keyword evidence="8 10" id="KW-0378">Hydrolase</keyword>
<comment type="function">
    <text evidence="10">Endonuclease that specifically degrades the RNA of RNA-DNA hybrids.</text>
</comment>
<evidence type="ECO:0000259" key="11">
    <source>
        <dbReference type="PROSITE" id="PS50879"/>
    </source>
</evidence>
<comment type="cofactor">
    <cofactor evidence="10">
        <name>Mg(2+)</name>
        <dbReference type="ChEBI" id="CHEBI:18420"/>
    </cofactor>
    <text evidence="10">Binds 1 Mg(2+) ion per subunit. May bind a second metal ion at a regulatory site, or after substrate binding.</text>
</comment>
<feature type="binding site" evidence="10">
    <location>
        <position position="91"/>
    </location>
    <ligand>
        <name>Mg(2+)</name>
        <dbReference type="ChEBI" id="CHEBI:18420"/>
        <label>1</label>
    </ligand>
</feature>
<dbReference type="EC" id="3.1.26.4" evidence="4 10"/>
<evidence type="ECO:0000256" key="8">
    <source>
        <dbReference type="ARBA" id="ARBA00022801"/>
    </source>
</evidence>
<dbReference type="PROSITE" id="PS50879">
    <property type="entry name" value="RNASE_H_1"/>
    <property type="match status" value="1"/>
</dbReference>
<evidence type="ECO:0000256" key="5">
    <source>
        <dbReference type="ARBA" id="ARBA00022722"/>
    </source>
</evidence>
<dbReference type="PANTHER" id="PTHR10642:SF26">
    <property type="entry name" value="RIBONUCLEASE H1"/>
    <property type="match status" value="1"/>
</dbReference>
<comment type="caution">
    <text evidence="12">The sequence shown here is derived from an EMBL/GenBank/DDBJ whole genome shotgun (WGS) entry which is preliminary data.</text>
</comment>
<keyword evidence="7 10" id="KW-0255">Endonuclease</keyword>
<dbReference type="HAMAP" id="MF_00042">
    <property type="entry name" value="RNase_H"/>
    <property type="match status" value="1"/>
</dbReference>
<dbReference type="InterPro" id="IPR050092">
    <property type="entry name" value="RNase_H"/>
</dbReference>
<dbReference type="GO" id="GO:0003676">
    <property type="term" value="F:nucleic acid binding"/>
    <property type="evidence" value="ECO:0007669"/>
    <property type="project" value="InterPro"/>
</dbReference>
<sequence>MNLSNDIELRRLLGLSSTPPDPVVLAGEGWATAAFDGGCKPNPGPGGWGALLPDGRELKGGALQTTNNRMELTAAIRLLESTKGPIRLLGDSSYVIRGVTEWLPAWIRRGWLKADGAPVENRDLWERLSQLIKGRPLKWEFVRGHRGHPMNERCDQLATQAREEMMGGG</sequence>
<evidence type="ECO:0000256" key="7">
    <source>
        <dbReference type="ARBA" id="ARBA00022759"/>
    </source>
</evidence>
<evidence type="ECO:0000256" key="10">
    <source>
        <dbReference type="HAMAP-Rule" id="MF_00042"/>
    </source>
</evidence>
<comment type="subunit">
    <text evidence="3 10">Monomer.</text>
</comment>
<keyword evidence="6 10" id="KW-0479">Metal-binding</keyword>
<dbReference type="Gene3D" id="3.30.420.10">
    <property type="entry name" value="Ribonuclease H-like superfamily/Ribonuclease H"/>
    <property type="match status" value="1"/>
</dbReference>
<evidence type="ECO:0000256" key="9">
    <source>
        <dbReference type="ARBA" id="ARBA00022842"/>
    </source>
</evidence>
<feature type="binding site" evidence="10">
    <location>
        <position position="71"/>
    </location>
    <ligand>
        <name>Mg(2+)</name>
        <dbReference type="ChEBI" id="CHEBI:18420"/>
        <label>1</label>
    </ligand>
</feature>
<dbReference type="GO" id="GO:0005737">
    <property type="term" value="C:cytoplasm"/>
    <property type="evidence" value="ECO:0007669"/>
    <property type="project" value="UniProtKB-SubCell"/>
</dbReference>
<evidence type="ECO:0000313" key="12">
    <source>
        <dbReference type="EMBL" id="MBU2689496.1"/>
    </source>
</evidence>
<evidence type="ECO:0000256" key="6">
    <source>
        <dbReference type="ARBA" id="ARBA00022723"/>
    </source>
</evidence>
<dbReference type="Pfam" id="PF00075">
    <property type="entry name" value="RNase_H"/>
    <property type="match status" value="1"/>
</dbReference>
<keyword evidence="5 10" id="KW-0540">Nuclease</keyword>